<dbReference type="InterPro" id="IPR016047">
    <property type="entry name" value="M23ase_b-sheet_dom"/>
</dbReference>
<dbReference type="InterPro" id="IPR011055">
    <property type="entry name" value="Dup_hybrid_motif"/>
</dbReference>
<gene>
    <name evidence="4" type="ORF">FHS56_001870</name>
</gene>
<dbReference type="EMBL" id="JAASRN010000002">
    <property type="protein sequence ID" value="NIK74357.1"/>
    <property type="molecule type" value="Genomic_DNA"/>
</dbReference>
<keyword evidence="5" id="KW-1185">Reference proteome</keyword>
<dbReference type="InterPro" id="IPR050570">
    <property type="entry name" value="Cell_wall_metabolism_enzyme"/>
</dbReference>
<feature type="coiled-coil region" evidence="2">
    <location>
        <begin position="165"/>
        <end position="245"/>
    </location>
</feature>
<dbReference type="CDD" id="cd12797">
    <property type="entry name" value="M23_peptidase"/>
    <property type="match status" value="1"/>
</dbReference>
<dbReference type="PANTHER" id="PTHR21666:SF289">
    <property type="entry name" value="L-ALA--D-GLU ENDOPEPTIDASE"/>
    <property type="match status" value="1"/>
</dbReference>
<keyword evidence="2" id="KW-0175">Coiled coil</keyword>
<reference evidence="4 5" key="1">
    <citation type="submission" date="2020-03" db="EMBL/GenBank/DDBJ databases">
        <title>Genomic Encyclopedia of Type Strains, Phase IV (KMG-IV): sequencing the most valuable type-strain genomes for metagenomic binning, comparative biology and taxonomic classification.</title>
        <authorList>
            <person name="Goeker M."/>
        </authorList>
    </citation>
    <scope>NUCLEOTIDE SEQUENCE [LARGE SCALE GENOMIC DNA]</scope>
    <source>
        <strain evidence="4 5">DSM 5718</strain>
    </source>
</reference>
<comment type="caution">
    <text evidence="4">The sequence shown here is derived from an EMBL/GenBank/DDBJ whole genome shotgun (WGS) entry which is preliminary data.</text>
</comment>
<keyword evidence="1" id="KW-0732">Signal</keyword>
<dbReference type="SUPFAM" id="SSF51261">
    <property type="entry name" value="Duplicated hybrid motif"/>
    <property type="match status" value="1"/>
</dbReference>
<evidence type="ECO:0000256" key="2">
    <source>
        <dbReference type="SAM" id="Coils"/>
    </source>
</evidence>
<evidence type="ECO:0000313" key="4">
    <source>
        <dbReference type="EMBL" id="NIK74357.1"/>
    </source>
</evidence>
<feature type="domain" description="M23ase beta-sheet core" evidence="3">
    <location>
        <begin position="306"/>
        <end position="397"/>
    </location>
</feature>
<dbReference type="Proteomes" id="UP000537126">
    <property type="component" value="Unassembled WGS sequence"/>
</dbReference>
<dbReference type="Gene3D" id="2.70.70.10">
    <property type="entry name" value="Glucose Permease (Domain IIA)"/>
    <property type="match status" value="1"/>
</dbReference>
<dbReference type="Gene3D" id="6.10.250.3150">
    <property type="match status" value="1"/>
</dbReference>
<feature type="coiled-coil region" evidence="2">
    <location>
        <begin position="31"/>
        <end position="121"/>
    </location>
</feature>
<dbReference type="RefSeq" id="WP_166919946.1">
    <property type="nucleotide sequence ID" value="NZ_JAASRN010000002.1"/>
</dbReference>
<protein>
    <submittedName>
        <fullName evidence="4">Septal ring factor EnvC (AmiA/AmiB activator)</fullName>
    </submittedName>
</protein>
<dbReference type="AlphaFoldDB" id="A0A846MSY6"/>
<dbReference type="Pfam" id="PF01551">
    <property type="entry name" value="Peptidase_M23"/>
    <property type="match status" value="1"/>
</dbReference>
<accession>A0A846MSY6</accession>
<proteinExistence type="predicted"/>
<dbReference type="PANTHER" id="PTHR21666">
    <property type="entry name" value="PEPTIDASE-RELATED"/>
    <property type="match status" value="1"/>
</dbReference>
<evidence type="ECO:0000259" key="3">
    <source>
        <dbReference type="Pfam" id="PF01551"/>
    </source>
</evidence>
<organism evidence="4 5">
    <name type="scientific">Thermonema lapsum</name>
    <dbReference type="NCBI Taxonomy" id="28195"/>
    <lineage>
        <taxon>Bacteria</taxon>
        <taxon>Pseudomonadati</taxon>
        <taxon>Bacteroidota</taxon>
        <taxon>Cytophagia</taxon>
        <taxon>Cytophagales</taxon>
        <taxon>Thermonemataceae</taxon>
        <taxon>Thermonema</taxon>
    </lineage>
</organism>
<evidence type="ECO:0000256" key="1">
    <source>
        <dbReference type="ARBA" id="ARBA00022729"/>
    </source>
</evidence>
<evidence type="ECO:0000313" key="5">
    <source>
        <dbReference type="Proteomes" id="UP000537126"/>
    </source>
</evidence>
<sequence length="404" mass="46762">MKDYFSTVIRGALFIWILLLAQPPLLLAQSKQELERRRIEQLKRIEEANRILRETSQEKGVSLGRLNAINAAIRNREELIRNTRKEIQYLNRNISETELIISALERDLADMKKEYARLIYQASKIHSSYNKLTFLFSSSSFNQFFRRLNYLRQYSNIRAIQFEEIEKTKQMLASENRRVMQQRKEKERALLLLEEETQKLNNLKEEKNKAIEELNKRERELRAKLQEEQKALAQLEEMIVNAVKEEIKKSGDSEGKKMVLTPEGAAVAKSFESNQGKLPWPVKVGFIAQPFGISEHPVLEKIYINNYGVKIQTQRGESVYAVFGGKVEKVFTVPGHGYAIMISHGNYFTSYSNLSQVLVKDGQEVQIGQKLGVALTDHDGVTTIQFYVYKNQTPLNPEDWLAKK</sequence>
<dbReference type="GO" id="GO:0004222">
    <property type="term" value="F:metalloendopeptidase activity"/>
    <property type="evidence" value="ECO:0007669"/>
    <property type="project" value="TreeGrafter"/>
</dbReference>
<name>A0A846MSY6_9BACT</name>